<dbReference type="Proteomes" id="UP001410795">
    <property type="component" value="Unassembled WGS sequence"/>
</dbReference>
<dbReference type="Pfam" id="PF00300">
    <property type="entry name" value="His_Phos_1"/>
    <property type="match status" value="1"/>
</dbReference>
<dbReference type="Gene3D" id="3.40.50.1240">
    <property type="entry name" value="Phosphoglycerate mutase-like"/>
    <property type="match status" value="1"/>
</dbReference>
<gene>
    <name evidence="1" type="ORF">GCM10022202_13860</name>
</gene>
<keyword evidence="2" id="KW-1185">Reference proteome</keyword>
<dbReference type="InterPro" id="IPR050275">
    <property type="entry name" value="PGM_Phosphatase"/>
</dbReference>
<evidence type="ECO:0000313" key="2">
    <source>
        <dbReference type="Proteomes" id="UP001410795"/>
    </source>
</evidence>
<dbReference type="InterPro" id="IPR029033">
    <property type="entry name" value="His_PPase_superfam"/>
</dbReference>
<dbReference type="RefSeq" id="WP_221854885.1">
    <property type="nucleotide sequence ID" value="NZ_BAAAYV010000005.1"/>
</dbReference>
<dbReference type="CDD" id="cd07067">
    <property type="entry name" value="HP_PGM_like"/>
    <property type="match status" value="1"/>
</dbReference>
<name>A0ABP7BAS3_9MICO</name>
<dbReference type="EMBL" id="BAAAYV010000005">
    <property type="protein sequence ID" value="GAA3654949.1"/>
    <property type="molecule type" value="Genomic_DNA"/>
</dbReference>
<proteinExistence type="predicted"/>
<protein>
    <submittedName>
        <fullName evidence="1">Histidine phosphatase family protein</fullName>
    </submittedName>
</protein>
<sequence length="214" mass="23972">MSAERIHLVRHGEVYNPGRVLYERLPGFRLSDDGRRMALAAAEHVRGLERPVGALLCSPLQRTQESAEPFAELFGLEPRLDERVIEPTNVFAGMRMSRALRKPWNWYHLRRPALPSWGEPYAQVVERMRAALDEVWHATPAEGEGAGDVVIVSHQAPIWLTHLSVAGLPLQHDPRTRRCALSSVTSFERVGDVWREVSYAEPAQTQGAVDVGAV</sequence>
<dbReference type="PANTHER" id="PTHR48100">
    <property type="entry name" value="BROAD-SPECIFICITY PHOSPHATASE YOR283W-RELATED"/>
    <property type="match status" value="1"/>
</dbReference>
<dbReference type="SMART" id="SM00855">
    <property type="entry name" value="PGAM"/>
    <property type="match status" value="1"/>
</dbReference>
<dbReference type="SUPFAM" id="SSF53254">
    <property type="entry name" value="Phosphoglycerate mutase-like"/>
    <property type="match status" value="1"/>
</dbReference>
<dbReference type="PANTHER" id="PTHR48100:SF51">
    <property type="entry name" value="PHOSPHOGLYCERATE MUTASE"/>
    <property type="match status" value="1"/>
</dbReference>
<evidence type="ECO:0000313" key="1">
    <source>
        <dbReference type="EMBL" id="GAA3654949.1"/>
    </source>
</evidence>
<organism evidence="1 2">
    <name type="scientific">Microbacterium marinilacus</name>
    <dbReference type="NCBI Taxonomy" id="415209"/>
    <lineage>
        <taxon>Bacteria</taxon>
        <taxon>Bacillati</taxon>
        <taxon>Actinomycetota</taxon>
        <taxon>Actinomycetes</taxon>
        <taxon>Micrococcales</taxon>
        <taxon>Microbacteriaceae</taxon>
        <taxon>Microbacterium</taxon>
    </lineage>
</organism>
<dbReference type="InterPro" id="IPR013078">
    <property type="entry name" value="His_Pase_superF_clade-1"/>
</dbReference>
<comment type="caution">
    <text evidence="1">The sequence shown here is derived from an EMBL/GenBank/DDBJ whole genome shotgun (WGS) entry which is preliminary data.</text>
</comment>
<accession>A0ABP7BAS3</accession>
<reference evidence="2" key="1">
    <citation type="journal article" date="2019" name="Int. J. Syst. Evol. Microbiol.">
        <title>The Global Catalogue of Microorganisms (GCM) 10K type strain sequencing project: providing services to taxonomists for standard genome sequencing and annotation.</title>
        <authorList>
            <consortium name="The Broad Institute Genomics Platform"/>
            <consortium name="The Broad Institute Genome Sequencing Center for Infectious Disease"/>
            <person name="Wu L."/>
            <person name="Ma J."/>
        </authorList>
    </citation>
    <scope>NUCLEOTIDE SEQUENCE [LARGE SCALE GENOMIC DNA]</scope>
    <source>
        <strain evidence="2">JCM 16546</strain>
    </source>
</reference>